<dbReference type="Pfam" id="PF03106">
    <property type="entry name" value="WRKY"/>
    <property type="match status" value="1"/>
</dbReference>
<dbReference type="InterPro" id="IPR003657">
    <property type="entry name" value="WRKY_dom"/>
</dbReference>
<evidence type="ECO:0000313" key="9">
    <source>
        <dbReference type="Proteomes" id="UP000026962"/>
    </source>
</evidence>
<evidence type="ECO:0000256" key="3">
    <source>
        <dbReference type="ARBA" id="ARBA00023125"/>
    </source>
</evidence>
<dbReference type="InterPro" id="IPR036576">
    <property type="entry name" value="WRKY_dom_sf"/>
</dbReference>
<reference evidence="8" key="1">
    <citation type="submission" date="2015-04" db="UniProtKB">
        <authorList>
            <consortium name="EnsemblPlants"/>
        </authorList>
    </citation>
    <scope>IDENTIFICATION</scope>
</reference>
<sequence length="318" mass="34174">MEAYNCMMVGRERELVAELRHLLFPSSSPIPTTPASHASSTLAGDQCLPPAGLSGGGRRRGRKRARRDNDNVKLLQADDDQEAVVADHGDANAKCLPNFTKTSKRKQQTTTSTMVTTVPDFDGYQWRKYGQKQIEGAMYPRSYYRCTNSTNQGCLAKKTVQRNGGGGGAARYTVAYISEHTCKSMESSLAPVILDTTVRTNSHHHPPAATAAAAQSPATSSSSDMIMTSSTTSSSGETSWSGQHGAYIAADEDCWDTNKYTCGSDGGNSCAEEMELLSGPIRSPVHIAADGNWMDDLLLACDGLIDTSNANISHIFSF</sequence>
<dbReference type="Gene3D" id="2.20.25.80">
    <property type="entry name" value="WRKY domain"/>
    <property type="match status" value="1"/>
</dbReference>
<evidence type="ECO:0000256" key="6">
    <source>
        <dbReference type="SAM" id="MobiDB-lite"/>
    </source>
</evidence>
<dbReference type="Proteomes" id="UP000026962">
    <property type="component" value="Chromosome 12"/>
</dbReference>
<dbReference type="SMART" id="SM00774">
    <property type="entry name" value="WRKY"/>
    <property type="match status" value="1"/>
</dbReference>
<dbReference type="GO" id="GO:0003700">
    <property type="term" value="F:DNA-binding transcription factor activity"/>
    <property type="evidence" value="ECO:0007669"/>
    <property type="project" value="InterPro"/>
</dbReference>
<feature type="region of interest" description="Disordered" evidence="6">
    <location>
        <begin position="200"/>
        <end position="238"/>
    </location>
</feature>
<dbReference type="Gramene" id="OPUNC12G01000.1">
    <property type="protein sequence ID" value="OPUNC12G01000.1"/>
    <property type="gene ID" value="OPUNC12G01000"/>
</dbReference>
<dbReference type="eggNOG" id="ENOG502R7N9">
    <property type="taxonomic scope" value="Eukaryota"/>
</dbReference>
<feature type="domain" description="WRKY" evidence="7">
    <location>
        <begin position="122"/>
        <end position="163"/>
    </location>
</feature>
<evidence type="ECO:0000256" key="5">
    <source>
        <dbReference type="ARBA" id="ARBA00023242"/>
    </source>
</evidence>
<evidence type="ECO:0000256" key="2">
    <source>
        <dbReference type="ARBA" id="ARBA00023015"/>
    </source>
</evidence>
<dbReference type="AlphaFoldDB" id="A0A0E0MIY1"/>
<keyword evidence="9" id="KW-1185">Reference proteome</keyword>
<dbReference type="GO" id="GO:0005634">
    <property type="term" value="C:nucleus"/>
    <property type="evidence" value="ECO:0007669"/>
    <property type="project" value="UniProtKB-SubCell"/>
</dbReference>
<comment type="subcellular location">
    <subcellularLocation>
        <location evidence="1">Nucleus</location>
    </subcellularLocation>
</comment>
<dbReference type="OMA" id="RSPMHIA"/>
<accession>A0A0E0MIY1</accession>
<proteinExistence type="predicted"/>
<keyword evidence="2" id="KW-0805">Transcription regulation</keyword>
<dbReference type="PROSITE" id="PS50811">
    <property type="entry name" value="WRKY"/>
    <property type="match status" value="1"/>
</dbReference>
<evidence type="ECO:0000313" key="8">
    <source>
        <dbReference type="EnsemblPlants" id="OPUNC12G01000.1"/>
    </source>
</evidence>
<evidence type="ECO:0000256" key="1">
    <source>
        <dbReference type="ARBA" id="ARBA00004123"/>
    </source>
</evidence>
<dbReference type="SUPFAM" id="SSF118290">
    <property type="entry name" value="WRKY DNA-binding domain"/>
    <property type="match status" value="1"/>
</dbReference>
<evidence type="ECO:0000256" key="4">
    <source>
        <dbReference type="ARBA" id="ARBA00023163"/>
    </source>
</evidence>
<dbReference type="STRING" id="4537.A0A0E0MIY1"/>
<dbReference type="GO" id="GO:0043565">
    <property type="term" value="F:sequence-specific DNA binding"/>
    <property type="evidence" value="ECO:0007669"/>
    <property type="project" value="InterPro"/>
</dbReference>
<evidence type="ECO:0000259" key="7">
    <source>
        <dbReference type="PROSITE" id="PS50811"/>
    </source>
</evidence>
<name>A0A0E0MIY1_ORYPU</name>
<keyword evidence="5" id="KW-0539">Nucleus</keyword>
<dbReference type="InterPro" id="IPR044810">
    <property type="entry name" value="WRKY_plant"/>
</dbReference>
<protein>
    <recommendedName>
        <fullName evidence="7">WRKY domain-containing protein</fullName>
    </recommendedName>
</protein>
<keyword evidence="4" id="KW-0804">Transcription</keyword>
<dbReference type="PANTHER" id="PTHR31282">
    <property type="entry name" value="WRKY TRANSCRIPTION FACTOR 21-RELATED"/>
    <property type="match status" value="1"/>
</dbReference>
<reference evidence="8" key="2">
    <citation type="submission" date="2018-05" db="EMBL/GenBank/DDBJ databases">
        <title>OpunRS2 (Oryza punctata Reference Sequence Version 2).</title>
        <authorList>
            <person name="Zhang J."/>
            <person name="Kudrna D."/>
            <person name="Lee S."/>
            <person name="Talag J."/>
            <person name="Welchert J."/>
            <person name="Wing R.A."/>
        </authorList>
    </citation>
    <scope>NUCLEOTIDE SEQUENCE [LARGE SCALE GENOMIC DNA]</scope>
</reference>
<dbReference type="HOGENOM" id="CLU_056845_0_0_1"/>
<feature type="compositionally biased region" description="Basic residues" evidence="6">
    <location>
        <begin position="57"/>
        <end position="66"/>
    </location>
</feature>
<feature type="compositionally biased region" description="Low complexity" evidence="6">
    <location>
        <begin position="30"/>
        <end position="43"/>
    </location>
</feature>
<feature type="region of interest" description="Disordered" evidence="6">
    <location>
        <begin position="30"/>
        <end position="71"/>
    </location>
</feature>
<feature type="compositionally biased region" description="Low complexity" evidence="6">
    <location>
        <begin position="207"/>
        <end position="238"/>
    </location>
</feature>
<organism evidence="8">
    <name type="scientific">Oryza punctata</name>
    <name type="common">Red rice</name>
    <dbReference type="NCBI Taxonomy" id="4537"/>
    <lineage>
        <taxon>Eukaryota</taxon>
        <taxon>Viridiplantae</taxon>
        <taxon>Streptophyta</taxon>
        <taxon>Embryophyta</taxon>
        <taxon>Tracheophyta</taxon>
        <taxon>Spermatophyta</taxon>
        <taxon>Magnoliopsida</taxon>
        <taxon>Liliopsida</taxon>
        <taxon>Poales</taxon>
        <taxon>Poaceae</taxon>
        <taxon>BOP clade</taxon>
        <taxon>Oryzoideae</taxon>
        <taxon>Oryzeae</taxon>
        <taxon>Oryzinae</taxon>
        <taxon>Oryza</taxon>
    </lineage>
</organism>
<dbReference type="EnsemblPlants" id="OPUNC12G01000.1">
    <property type="protein sequence ID" value="OPUNC12G01000.1"/>
    <property type="gene ID" value="OPUNC12G01000"/>
</dbReference>
<keyword evidence="3" id="KW-0238">DNA-binding</keyword>